<organism evidence="2 3">
    <name type="scientific">Streptomyces tamarix</name>
    <dbReference type="NCBI Taxonomy" id="3078565"/>
    <lineage>
        <taxon>Bacteria</taxon>
        <taxon>Bacillati</taxon>
        <taxon>Actinomycetota</taxon>
        <taxon>Actinomycetes</taxon>
        <taxon>Kitasatosporales</taxon>
        <taxon>Streptomycetaceae</taxon>
        <taxon>Streptomyces</taxon>
    </lineage>
</organism>
<evidence type="ECO:0000313" key="2">
    <source>
        <dbReference type="EMBL" id="MDT9683456.1"/>
    </source>
</evidence>
<accession>A0ABU3QLF6</accession>
<gene>
    <name evidence="2" type="ORF">RND61_15515</name>
</gene>
<dbReference type="RefSeq" id="WP_315878530.1">
    <property type="nucleotide sequence ID" value="NZ_JAWCTQ010000016.1"/>
</dbReference>
<dbReference type="Proteomes" id="UP001250181">
    <property type="component" value="Unassembled WGS sequence"/>
</dbReference>
<dbReference type="Pfam" id="PF08410">
    <property type="entry name" value="DUF1737"/>
    <property type="match status" value="1"/>
</dbReference>
<protein>
    <submittedName>
        <fullName evidence="2">DUF1737 domain-containing protein</fullName>
    </submittedName>
</protein>
<sequence>MALVEYKVVREEYIHELEESVDEYLKKGWKPVGGATVRFNAYMQTLVREDNNND</sequence>
<comment type="caution">
    <text evidence="2">The sequence shown here is derived from an EMBL/GenBank/DDBJ whole genome shotgun (WGS) entry which is preliminary data.</text>
</comment>
<dbReference type="InterPro" id="IPR013619">
    <property type="entry name" value="DUF1737"/>
</dbReference>
<evidence type="ECO:0000313" key="3">
    <source>
        <dbReference type="Proteomes" id="UP001250181"/>
    </source>
</evidence>
<keyword evidence="3" id="KW-1185">Reference proteome</keyword>
<evidence type="ECO:0000259" key="1">
    <source>
        <dbReference type="Pfam" id="PF08410"/>
    </source>
</evidence>
<name>A0ABU3QLF6_9ACTN</name>
<reference evidence="2 3" key="1">
    <citation type="submission" date="2023-09" db="EMBL/GenBank/DDBJ databases">
        <title>Streptomyces sp. nov.: A antagonism against Alternaria gaisen Producing Streptochlin, Isolated from Tamarix root soil.</title>
        <authorList>
            <person name="Chen Y."/>
        </authorList>
    </citation>
    <scope>NUCLEOTIDE SEQUENCE [LARGE SCALE GENOMIC DNA]</scope>
    <source>
        <strain evidence="2 3">TRM76323</strain>
    </source>
</reference>
<dbReference type="EMBL" id="JAWCTQ010000016">
    <property type="protein sequence ID" value="MDT9683456.1"/>
    <property type="molecule type" value="Genomic_DNA"/>
</dbReference>
<proteinExistence type="predicted"/>
<feature type="domain" description="DUF1737" evidence="1">
    <location>
        <begin position="6"/>
        <end position="43"/>
    </location>
</feature>